<feature type="transmembrane region" description="Helical" evidence="5">
    <location>
        <begin position="254"/>
        <end position="272"/>
    </location>
</feature>
<dbReference type="GO" id="GO:0016020">
    <property type="term" value="C:membrane"/>
    <property type="evidence" value="ECO:0007669"/>
    <property type="project" value="UniProtKB-SubCell"/>
</dbReference>
<protein>
    <recommendedName>
        <fullName evidence="7">Amino acid permease/ SLC12A domain-containing protein</fullName>
    </recommendedName>
</protein>
<organism evidence="6">
    <name type="scientific">Graphocephala atropunctata</name>
    <dbReference type="NCBI Taxonomy" id="36148"/>
    <lineage>
        <taxon>Eukaryota</taxon>
        <taxon>Metazoa</taxon>
        <taxon>Ecdysozoa</taxon>
        <taxon>Arthropoda</taxon>
        <taxon>Hexapoda</taxon>
        <taxon>Insecta</taxon>
        <taxon>Pterygota</taxon>
        <taxon>Neoptera</taxon>
        <taxon>Paraneoptera</taxon>
        <taxon>Hemiptera</taxon>
        <taxon>Auchenorrhyncha</taxon>
        <taxon>Membracoidea</taxon>
        <taxon>Cicadellidae</taxon>
        <taxon>Cicadellinae</taxon>
        <taxon>Cicadellini</taxon>
        <taxon>Graphocephala</taxon>
    </lineage>
</organism>
<dbReference type="PANTHER" id="PTHR11785:SF514">
    <property type="entry name" value="B(0,+)-TYPE AMINO ACID TRANSPORTER 1-LIKE PROTEIN"/>
    <property type="match status" value="1"/>
</dbReference>
<dbReference type="AlphaFoldDB" id="A0A1B6LSY2"/>
<evidence type="ECO:0008006" key="7">
    <source>
        <dbReference type="Google" id="ProtNLM"/>
    </source>
</evidence>
<evidence type="ECO:0000256" key="2">
    <source>
        <dbReference type="ARBA" id="ARBA00022692"/>
    </source>
</evidence>
<evidence type="ECO:0000256" key="5">
    <source>
        <dbReference type="SAM" id="Phobius"/>
    </source>
</evidence>
<dbReference type="InterPro" id="IPR002293">
    <property type="entry name" value="AA/rel_permease1"/>
</dbReference>
<feature type="transmembrane region" description="Helical" evidence="5">
    <location>
        <begin position="181"/>
        <end position="202"/>
    </location>
</feature>
<keyword evidence="2 5" id="KW-0812">Transmembrane</keyword>
<feature type="transmembrane region" description="Helical" evidence="5">
    <location>
        <begin position="52"/>
        <end position="74"/>
    </location>
</feature>
<feature type="non-terminal residue" evidence="6">
    <location>
        <position position="282"/>
    </location>
</feature>
<reference evidence="6" key="1">
    <citation type="submission" date="2015-11" db="EMBL/GenBank/DDBJ databases">
        <title>De novo transcriptome assembly of four potential Pierce s Disease insect vectors from Arizona vineyards.</title>
        <authorList>
            <person name="Tassone E.E."/>
        </authorList>
    </citation>
    <scope>NUCLEOTIDE SEQUENCE</scope>
</reference>
<keyword evidence="4 5" id="KW-0472">Membrane</keyword>
<evidence type="ECO:0000256" key="4">
    <source>
        <dbReference type="ARBA" id="ARBA00023136"/>
    </source>
</evidence>
<feature type="transmembrane region" description="Helical" evidence="5">
    <location>
        <begin position="20"/>
        <end position="40"/>
    </location>
</feature>
<name>A0A1B6LSY2_9HEMI</name>
<dbReference type="GO" id="GO:0015179">
    <property type="term" value="F:L-amino acid transmembrane transporter activity"/>
    <property type="evidence" value="ECO:0007669"/>
    <property type="project" value="TreeGrafter"/>
</dbReference>
<dbReference type="PANTHER" id="PTHR11785">
    <property type="entry name" value="AMINO ACID TRANSPORTER"/>
    <property type="match status" value="1"/>
</dbReference>
<gene>
    <name evidence="6" type="ORF">g.51716</name>
</gene>
<proteinExistence type="predicted"/>
<feature type="transmembrane region" description="Helical" evidence="5">
    <location>
        <begin position="150"/>
        <end position="175"/>
    </location>
</feature>
<dbReference type="EMBL" id="GEBQ01013263">
    <property type="protein sequence ID" value="JAT26714.1"/>
    <property type="molecule type" value="Transcribed_RNA"/>
</dbReference>
<comment type="subcellular location">
    <subcellularLocation>
        <location evidence="1">Membrane</location>
        <topology evidence="1">Multi-pass membrane protein</topology>
    </subcellularLocation>
</comment>
<keyword evidence="3 5" id="KW-1133">Transmembrane helix</keyword>
<feature type="transmembrane region" description="Helical" evidence="5">
    <location>
        <begin position="106"/>
        <end position="129"/>
    </location>
</feature>
<accession>A0A1B6LSY2</accession>
<dbReference type="Pfam" id="PF13520">
    <property type="entry name" value="AA_permease_2"/>
    <property type="match status" value="1"/>
</dbReference>
<dbReference type="InterPro" id="IPR050598">
    <property type="entry name" value="AminoAcid_Transporter"/>
</dbReference>
<dbReference type="Gene3D" id="1.20.1740.10">
    <property type="entry name" value="Amino acid/polyamine transporter I"/>
    <property type="match status" value="1"/>
</dbReference>
<evidence type="ECO:0000256" key="1">
    <source>
        <dbReference type="ARBA" id="ARBA00004141"/>
    </source>
</evidence>
<sequence>MTKLEKEPFEKTNCVLKREIGLHSAVNFLINIIIGSGIFITPGKVLAECGSVGMMLLVWTICGVASFLACLPFGELSTVVPKSGGVYIFLQTAFRSFHPFFGELPAFVFFWTSYIIIFPSSTAVNATLFSEYSFEILQMFISSEYLCDGVIMKTILGASALVIVGVLNCVSVKIYIRSQDILTYMKMAIIVFTVGCGVYMFVSGKSNEFDPGFKGTHLSFRELTQAMYFGLYAYDGGSIITGVTEEIKNPEKNIMYSIVITLGIVTATYLSLNLTFLSALSP</sequence>
<evidence type="ECO:0000256" key="3">
    <source>
        <dbReference type="ARBA" id="ARBA00022989"/>
    </source>
</evidence>
<evidence type="ECO:0000313" key="6">
    <source>
        <dbReference type="EMBL" id="JAT26714.1"/>
    </source>
</evidence>